<reference evidence="1" key="2">
    <citation type="submission" date="2021-04" db="EMBL/GenBank/DDBJ databases">
        <authorList>
            <person name="Gilroy R."/>
        </authorList>
    </citation>
    <scope>NUCLEOTIDE SEQUENCE</scope>
    <source>
        <strain evidence="1">ChiBcec6-4105</strain>
    </source>
</reference>
<protein>
    <submittedName>
        <fullName evidence="1">Uncharacterized protein</fullName>
    </submittedName>
</protein>
<dbReference type="AlphaFoldDB" id="A0A9D2QTF1"/>
<gene>
    <name evidence="1" type="ORF">H9914_09685</name>
</gene>
<evidence type="ECO:0000313" key="1">
    <source>
        <dbReference type="EMBL" id="HJD29243.1"/>
    </source>
</evidence>
<sequence length="147" mass="17732">MNNKKIDSLFYTNIENYEPVENFFNDLENYAKHGINPVYIVNRPLGEKKYKYNYEKAFVLLIPKHKLIFINYGSNQEAFDDFAEDMIDDLGHLSDRYEYMKVLGRPRQWRKTFTAFYNYYDIQQIPLQDFCRPIDCIPERKKEKGNS</sequence>
<evidence type="ECO:0000313" key="2">
    <source>
        <dbReference type="Proteomes" id="UP000823892"/>
    </source>
</evidence>
<dbReference type="Proteomes" id="UP000823892">
    <property type="component" value="Unassembled WGS sequence"/>
</dbReference>
<organism evidence="1 2">
    <name type="scientific">Candidatus Blautia avicola</name>
    <dbReference type="NCBI Taxonomy" id="2838483"/>
    <lineage>
        <taxon>Bacteria</taxon>
        <taxon>Bacillati</taxon>
        <taxon>Bacillota</taxon>
        <taxon>Clostridia</taxon>
        <taxon>Lachnospirales</taxon>
        <taxon>Lachnospiraceae</taxon>
        <taxon>Blautia</taxon>
    </lineage>
</organism>
<accession>A0A9D2QTF1</accession>
<comment type="caution">
    <text evidence="1">The sequence shown here is derived from an EMBL/GenBank/DDBJ whole genome shotgun (WGS) entry which is preliminary data.</text>
</comment>
<proteinExistence type="predicted"/>
<dbReference type="EMBL" id="DWUY01000217">
    <property type="protein sequence ID" value="HJD29243.1"/>
    <property type="molecule type" value="Genomic_DNA"/>
</dbReference>
<name>A0A9D2QTF1_9FIRM</name>
<reference evidence="1" key="1">
    <citation type="journal article" date="2021" name="PeerJ">
        <title>Extensive microbial diversity within the chicken gut microbiome revealed by metagenomics and culture.</title>
        <authorList>
            <person name="Gilroy R."/>
            <person name="Ravi A."/>
            <person name="Getino M."/>
            <person name="Pursley I."/>
            <person name="Horton D.L."/>
            <person name="Alikhan N.F."/>
            <person name="Baker D."/>
            <person name="Gharbi K."/>
            <person name="Hall N."/>
            <person name="Watson M."/>
            <person name="Adriaenssens E.M."/>
            <person name="Foster-Nyarko E."/>
            <person name="Jarju S."/>
            <person name="Secka A."/>
            <person name="Antonio M."/>
            <person name="Oren A."/>
            <person name="Chaudhuri R.R."/>
            <person name="La Ragione R."/>
            <person name="Hildebrand F."/>
            <person name="Pallen M.J."/>
        </authorList>
    </citation>
    <scope>NUCLEOTIDE SEQUENCE</scope>
    <source>
        <strain evidence="1">ChiBcec6-4105</strain>
    </source>
</reference>